<keyword evidence="1" id="KW-1003">Cell membrane</keyword>
<keyword evidence="3" id="KW-0472">Membrane</keyword>
<evidence type="ECO:0000256" key="3">
    <source>
        <dbReference type="ARBA" id="ARBA00023136"/>
    </source>
</evidence>
<dbReference type="InterPro" id="IPR050490">
    <property type="entry name" value="Bact_solute-bd_prot1"/>
</dbReference>
<dbReference type="eggNOG" id="COG1653">
    <property type="taxonomic scope" value="Bacteria"/>
</dbReference>
<dbReference type="Pfam" id="PF01547">
    <property type="entry name" value="SBP_bac_1"/>
    <property type="match status" value="1"/>
</dbReference>
<evidence type="ECO:0000256" key="4">
    <source>
        <dbReference type="ARBA" id="ARBA00023139"/>
    </source>
</evidence>
<keyword evidence="7" id="KW-1185">Reference proteome</keyword>
<dbReference type="PANTHER" id="PTHR43649:SF33">
    <property type="entry name" value="POLYGALACTURONAN_RHAMNOGALACTURONAN-BINDING PROTEIN YTCQ"/>
    <property type="match status" value="1"/>
</dbReference>
<dbReference type="SUPFAM" id="SSF53850">
    <property type="entry name" value="Periplasmic binding protein-like II"/>
    <property type="match status" value="1"/>
</dbReference>
<dbReference type="Proteomes" id="UP000028123">
    <property type="component" value="Unassembled WGS sequence"/>
</dbReference>
<keyword evidence="2" id="KW-0732">Signal</keyword>
<keyword evidence="4" id="KW-0564">Palmitate</keyword>
<gene>
    <name evidence="6" type="ORF">ET33_17905</name>
</gene>
<protein>
    <submittedName>
        <fullName evidence="6">ABC transporter substrate-binding protein</fullName>
    </submittedName>
</protein>
<evidence type="ECO:0000313" key="6">
    <source>
        <dbReference type="EMBL" id="KEQ23231.1"/>
    </source>
</evidence>
<accession>A0A081NXQ8</accession>
<evidence type="ECO:0000256" key="1">
    <source>
        <dbReference type="ARBA" id="ARBA00022475"/>
    </source>
</evidence>
<comment type="caution">
    <text evidence="6">The sequence shown here is derived from an EMBL/GenBank/DDBJ whole genome shotgun (WGS) entry which is preliminary data.</text>
</comment>
<sequence>MKGEADRMKKWLSVVGAAALMGSVLSGCGGKDEAGNEAAKGQEKPAGVVTVKILNFKVEIAEQFNKLKDEYEKTHPGVKLQIDTLLGGDDYATQLKARFASGEMPDIFNNEGYQQMDAWVEYLEDLSDQPWVKDEIPLAKEPTTRDGKVYGMPVGLEGLGLLVNKDMFAKAGITETPKTLTQLEEAAKKLQAAGNQPFVNQFDNWFPLGFHSANNAFAKQPDPNAFIKGLNDGSTKITGNAIFKDWTHLLDVMIKYGNKNSLTTDYNSASTQFATGKAAINQGGNWLQPVLDKLNPGMNVGIIPMPINDDPAMNDKLFVGPANNWVIYNKSPVKKEAKEFLNWLVSSETGQKYLTKEFKFIPAFSNIKANPADLGSIGAEVLQYIEQGKILGWHWAKYPDGAAQEFGASMQRYIAGKINGDQMLSEFQAAWDKMKKK</sequence>
<dbReference type="PROSITE" id="PS51257">
    <property type="entry name" value="PROKAR_LIPOPROTEIN"/>
    <property type="match status" value="1"/>
</dbReference>
<evidence type="ECO:0000313" key="7">
    <source>
        <dbReference type="Proteomes" id="UP000028123"/>
    </source>
</evidence>
<dbReference type="AlphaFoldDB" id="A0A081NXQ8"/>
<keyword evidence="5" id="KW-0449">Lipoprotein</keyword>
<organism evidence="6 7">
    <name type="scientific">Paenibacillus tyrfis</name>
    <dbReference type="NCBI Taxonomy" id="1501230"/>
    <lineage>
        <taxon>Bacteria</taxon>
        <taxon>Bacillati</taxon>
        <taxon>Bacillota</taxon>
        <taxon>Bacilli</taxon>
        <taxon>Bacillales</taxon>
        <taxon>Paenibacillaceae</taxon>
        <taxon>Paenibacillus</taxon>
    </lineage>
</organism>
<proteinExistence type="predicted"/>
<dbReference type="PANTHER" id="PTHR43649">
    <property type="entry name" value="ARABINOSE-BINDING PROTEIN-RELATED"/>
    <property type="match status" value="1"/>
</dbReference>
<dbReference type="InterPro" id="IPR006059">
    <property type="entry name" value="SBP"/>
</dbReference>
<evidence type="ECO:0000256" key="5">
    <source>
        <dbReference type="ARBA" id="ARBA00023288"/>
    </source>
</evidence>
<reference evidence="6 7" key="1">
    <citation type="submission" date="2014-06" db="EMBL/GenBank/DDBJ databases">
        <title>Draft genome sequence of Paenibacillus sp. MSt1.</title>
        <authorList>
            <person name="Aw Y.K."/>
            <person name="Ong K.S."/>
            <person name="Gan H.M."/>
            <person name="Lee S.M."/>
        </authorList>
    </citation>
    <scope>NUCLEOTIDE SEQUENCE [LARGE SCALE GENOMIC DNA]</scope>
    <source>
        <strain evidence="6 7">MSt1</strain>
    </source>
</reference>
<dbReference type="EMBL" id="JNVM01000024">
    <property type="protein sequence ID" value="KEQ23231.1"/>
    <property type="molecule type" value="Genomic_DNA"/>
</dbReference>
<name>A0A081NXQ8_9BACL</name>
<evidence type="ECO:0000256" key="2">
    <source>
        <dbReference type="ARBA" id="ARBA00022729"/>
    </source>
</evidence>
<dbReference type="Gene3D" id="3.40.190.10">
    <property type="entry name" value="Periplasmic binding protein-like II"/>
    <property type="match status" value="2"/>
</dbReference>